<sequence length="63" mass="7325">MKRRETRPQHAVSCHDRVTADKRQLCTQLCTVMPTRLLHHHYKQEANPDSTICCNRPRKSALG</sequence>
<accession>A0A5B7DX12</accession>
<keyword evidence="2" id="KW-1185">Reference proteome</keyword>
<protein>
    <submittedName>
        <fullName evidence="1">Uncharacterized protein</fullName>
    </submittedName>
</protein>
<dbReference type="AlphaFoldDB" id="A0A5B7DX12"/>
<name>A0A5B7DX12_PORTR</name>
<evidence type="ECO:0000313" key="1">
    <source>
        <dbReference type="EMBL" id="MPC26100.1"/>
    </source>
</evidence>
<gene>
    <name evidence="1" type="ORF">E2C01_019231</name>
</gene>
<organism evidence="1 2">
    <name type="scientific">Portunus trituberculatus</name>
    <name type="common">Swimming crab</name>
    <name type="synonym">Neptunus trituberculatus</name>
    <dbReference type="NCBI Taxonomy" id="210409"/>
    <lineage>
        <taxon>Eukaryota</taxon>
        <taxon>Metazoa</taxon>
        <taxon>Ecdysozoa</taxon>
        <taxon>Arthropoda</taxon>
        <taxon>Crustacea</taxon>
        <taxon>Multicrustacea</taxon>
        <taxon>Malacostraca</taxon>
        <taxon>Eumalacostraca</taxon>
        <taxon>Eucarida</taxon>
        <taxon>Decapoda</taxon>
        <taxon>Pleocyemata</taxon>
        <taxon>Brachyura</taxon>
        <taxon>Eubrachyura</taxon>
        <taxon>Portunoidea</taxon>
        <taxon>Portunidae</taxon>
        <taxon>Portuninae</taxon>
        <taxon>Portunus</taxon>
    </lineage>
</organism>
<comment type="caution">
    <text evidence="1">The sequence shown here is derived from an EMBL/GenBank/DDBJ whole genome shotgun (WGS) entry which is preliminary data.</text>
</comment>
<proteinExistence type="predicted"/>
<evidence type="ECO:0000313" key="2">
    <source>
        <dbReference type="Proteomes" id="UP000324222"/>
    </source>
</evidence>
<dbReference type="EMBL" id="VSRR010001555">
    <property type="protein sequence ID" value="MPC26100.1"/>
    <property type="molecule type" value="Genomic_DNA"/>
</dbReference>
<reference evidence="1 2" key="1">
    <citation type="submission" date="2019-05" db="EMBL/GenBank/DDBJ databases">
        <title>Another draft genome of Portunus trituberculatus and its Hox gene families provides insights of decapod evolution.</title>
        <authorList>
            <person name="Jeong J.-H."/>
            <person name="Song I."/>
            <person name="Kim S."/>
            <person name="Choi T."/>
            <person name="Kim D."/>
            <person name="Ryu S."/>
            <person name="Kim W."/>
        </authorList>
    </citation>
    <scope>NUCLEOTIDE SEQUENCE [LARGE SCALE GENOMIC DNA]</scope>
    <source>
        <tissue evidence="1">Muscle</tissue>
    </source>
</reference>
<dbReference type="Proteomes" id="UP000324222">
    <property type="component" value="Unassembled WGS sequence"/>
</dbReference>